<organism evidence="2 3">
    <name type="scientific">Mycena albidolilacea</name>
    <dbReference type="NCBI Taxonomy" id="1033008"/>
    <lineage>
        <taxon>Eukaryota</taxon>
        <taxon>Fungi</taxon>
        <taxon>Dikarya</taxon>
        <taxon>Basidiomycota</taxon>
        <taxon>Agaricomycotina</taxon>
        <taxon>Agaricomycetes</taxon>
        <taxon>Agaricomycetidae</taxon>
        <taxon>Agaricales</taxon>
        <taxon>Marasmiineae</taxon>
        <taxon>Mycenaceae</taxon>
        <taxon>Mycena</taxon>
    </lineage>
</organism>
<proteinExistence type="predicted"/>
<keyword evidence="3" id="KW-1185">Reference proteome</keyword>
<dbReference type="AlphaFoldDB" id="A0AAD7E8Q3"/>
<protein>
    <submittedName>
        <fullName evidence="2">Uncharacterized protein</fullName>
    </submittedName>
</protein>
<feature type="region of interest" description="Disordered" evidence="1">
    <location>
        <begin position="91"/>
        <end position="121"/>
    </location>
</feature>
<name>A0AAD7E8Q3_9AGAR</name>
<sequence length="121" mass="13530">MRERFPAAATGIISSCWERCSADPPTSTLASASRLASVRTNVPGIWRSTSNRWVHRSESSKRSRRSALRSGATEWTRHVCDKLLSIQLQRDTRRRTHEVSSSEASPTVPIEGGYDSPRDAF</sequence>
<evidence type="ECO:0000313" key="2">
    <source>
        <dbReference type="EMBL" id="KAJ7302121.1"/>
    </source>
</evidence>
<gene>
    <name evidence="2" type="ORF">DFH08DRAFT_826865</name>
</gene>
<reference evidence="2" key="1">
    <citation type="submission" date="2023-03" db="EMBL/GenBank/DDBJ databases">
        <title>Massive genome expansion in bonnet fungi (Mycena s.s.) driven by repeated elements and novel gene families across ecological guilds.</title>
        <authorList>
            <consortium name="Lawrence Berkeley National Laboratory"/>
            <person name="Harder C.B."/>
            <person name="Miyauchi S."/>
            <person name="Viragh M."/>
            <person name="Kuo A."/>
            <person name="Thoen E."/>
            <person name="Andreopoulos B."/>
            <person name="Lu D."/>
            <person name="Skrede I."/>
            <person name="Drula E."/>
            <person name="Henrissat B."/>
            <person name="Morin E."/>
            <person name="Kohler A."/>
            <person name="Barry K."/>
            <person name="LaButti K."/>
            <person name="Morin E."/>
            <person name="Salamov A."/>
            <person name="Lipzen A."/>
            <person name="Mereny Z."/>
            <person name="Hegedus B."/>
            <person name="Baldrian P."/>
            <person name="Stursova M."/>
            <person name="Weitz H."/>
            <person name="Taylor A."/>
            <person name="Grigoriev I.V."/>
            <person name="Nagy L.G."/>
            <person name="Martin F."/>
            <person name="Kauserud H."/>
        </authorList>
    </citation>
    <scope>NUCLEOTIDE SEQUENCE</scope>
    <source>
        <strain evidence="2">CBHHK002</strain>
    </source>
</reference>
<comment type="caution">
    <text evidence="2">The sequence shown here is derived from an EMBL/GenBank/DDBJ whole genome shotgun (WGS) entry which is preliminary data.</text>
</comment>
<dbReference type="EMBL" id="JARIHO010000120">
    <property type="protein sequence ID" value="KAJ7302121.1"/>
    <property type="molecule type" value="Genomic_DNA"/>
</dbReference>
<dbReference type="Proteomes" id="UP001218218">
    <property type="component" value="Unassembled WGS sequence"/>
</dbReference>
<accession>A0AAD7E8Q3</accession>
<evidence type="ECO:0000256" key="1">
    <source>
        <dbReference type="SAM" id="MobiDB-lite"/>
    </source>
</evidence>
<dbReference type="PROSITE" id="PS51257">
    <property type="entry name" value="PROKAR_LIPOPROTEIN"/>
    <property type="match status" value="1"/>
</dbReference>
<evidence type="ECO:0000313" key="3">
    <source>
        <dbReference type="Proteomes" id="UP001218218"/>
    </source>
</evidence>